<dbReference type="GO" id="GO:0005643">
    <property type="term" value="C:nuclear pore"/>
    <property type="evidence" value="ECO:0007669"/>
    <property type="project" value="UniProtKB-SubCell"/>
</dbReference>
<keyword evidence="6" id="KW-0906">Nuclear pore complex</keyword>
<dbReference type="Proteomes" id="UP000494165">
    <property type="component" value="Unassembled WGS sequence"/>
</dbReference>
<dbReference type="Gene3D" id="6.10.140.1350">
    <property type="match status" value="1"/>
</dbReference>
<dbReference type="GO" id="GO:0017056">
    <property type="term" value="F:structural constituent of nuclear pore"/>
    <property type="evidence" value="ECO:0007669"/>
    <property type="project" value="InterPro"/>
</dbReference>
<evidence type="ECO:0000256" key="6">
    <source>
        <dbReference type="ARBA" id="ARBA00023132"/>
    </source>
</evidence>
<gene>
    <name evidence="9" type="ORF">CLODIP_2_CD13562</name>
</gene>
<name>A0A8S1CMK9_9INSE</name>
<dbReference type="OrthoDB" id="2538017at2759"/>
<evidence type="ECO:0000256" key="4">
    <source>
        <dbReference type="ARBA" id="ARBA00022927"/>
    </source>
</evidence>
<evidence type="ECO:0000313" key="9">
    <source>
        <dbReference type="EMBL" id="CAB3371532.1"/>
    </source>
</evidence>
<keyword evidence="2" id="KW-0813">Transport</keyword>
<proteinExistence type="predicted"/>
<evidence type="ECO:0000256" key="2">
    <source>
        <dbReference type="ARBA" id="ARBA00022448"/>
    </source>
</evidence>
<evidence type="ECO:0000256" key="5">
    <source>
        <dbReference type="ARBA" id="ARBA00023010"/>
    </source>
</evidence>
<comment type="subcellular location">
    <subcellularLocation>
        <location evidence="1">Nucleus</location>
        <location evidence="1">Nuclear pore complex</location>
    </subcellularLocation>
</comment>
<dbReference type="AlphaFoldDB" id="A0A8S1CMK9"/>
<reference evidence="9 10" key="1">
    <citation type="submission" date="2020-04" db="EMBL/GenBank/DDBJ databases">
        <authorList>
            <person name="Alioto T."/>
            <person name="Alioto T."/>
            <person name="Gomez Garrido J."/>
        </authorList>
    </citation>
    <scope>NUCLEOTIDE SEQUENCE [LARGE SCALE GENOMIC DNA]</scope>
</reference>
<protein>
    <recommendedName>
        <fullName evidence="11">Nucleoporin Nup54 alpha-helical domain-containing protein</fullName>
    </recommendedName>
</protein>
<keyword evidence="5" id="KW-0811">Translocation</keyword>
<dbReference type="PANTHER" id="PTHR13437:SF2">
    <property type="entry name" value="NUCLEOPORIN P58_P45"/>
    <property type="match status" value="1"/>
</dbReference>
<evidence type="ECO:0000256" key="3">
    <source>
        <dbReference type="ARBA" id="ARBA00022816"/>
    </source>
</evidence>
<keyword evidence="7" id="KW-0539">Nucleus</keyword>
<evidence type="ECO:0000313" key="10">
    <source>
        <dbReference type="Proteomes" id="UP000494165"/>
    </source>
</evidence>
<dbReference type="InterPro" id="IPR024882">
    <property type="entry name" value="NUP58/p45/49"/>
</dbReference>
<organism evidence="9 10">
    <name type="scientific">Cloeon dipterum</name>
    <dbReference type="NCBI Taxonomy" id="197152"/>
    <lineage>
        <taxon>Eukaryota</taxon>
        <taxon>Metazoa</taxon>
        <taxon>Ecdysozoa</taxon>
        <taxon>Arthropoda</taxon>
        <taxon>Hexapoda</taxon>
        <taxon>Insecta</taxon>
        <taxon>Pterygota</taxon>
        <taxon>Palaeoptera</taxon>
        <taxon>Ephemeroptera</taxon>
        <taxon>Pisciforma</taxon>
        <taxon>Baetidae</taxon>
        <taxon>Cloeon</taxon>
    </lineage>
</organism>
<sequence>MSFGNFGFGQTAATTAQPNFASAFGATSTATPAQPSFGAAIPTASVAPSTGGLNFGGQQTASFGASTFGAPTTAAASSGLSFGAPASSATTAGLNFGAPATSAAGLPNFGAAPASSAPSLFGGTATTAPATSAGFGFGGFGTAAASTATSQPSLGGGLFGATSSANTGSLFGAKQTFGTVATSAPAASSAAPTFTGLGGPAVTLASLSGGLGSDEQKQDKAVKDQELPQPILQSIEDFKAFVKQQKNISSDITRSTCRPSERVNDDVESIKQNLFSIRNGIQSYAAQAKKLKAESSRTLGHAEMAQQTQDIVPSMQDKHFAPDEYFIEVVNGIEEELKVISQEVDSVERVVQSANESSSLRKEELVQAVRRLHEIFITVASKLQQEHNSVEQKKEQYLMLRQQYLHDTTDVFQTLQKSKKSSSIESHGLQTGPTLFGNAQNSSKFVAQAAAPVRPTFAPSLNFGTGQNPTPAAESTTFQLQQPPLGNKRGKH</sequence>
<dbReference type="EMBL" id="CADEPI010000062">
    <property type="protein sequence ID" value="CAB3371532.1"/>
    <property type="molecule type" value="Genomic_DNA"/>
</dbReference>
<keyword evidence="3" id="KW-0509">mRNA transport</keyword>
<keyword evidence="10" id="KW-1185">Reference proteome</keyword>
<dbReference type="GO" id="GO:0008139">
    <property type="term" value="F:nuclear localization sequence binding"/>
    <property type="evidence" value="ECO:0007669"/>
    <property type="project" value="InterPro"/>
</dbReference>
<dbReference type="GO" id="GO:0015031">
    <property type="term" value="P:protein transport"/>
    <property type="evidence" value="ECO:0007669"/>
    <property type="project" value="UniProtKB-KW"/>
</dbReference>
<comment type="caution">
    <text evidence="9">The sequence shown here is derived from an EMBL/GenBank/DDBJ whole genome shotgun (WGS) entry which is preliminary data.</text>
</comment>
<evidence type="ECO:0008006" key="11">
    <source>
        <dbReference type="Google" id="ProtNLM"/>
    </source>
</evidence>
<accession>A0A8S1CMK9</accession>
<feature type="region of interest" description="Disordered" evidence="8">
    <location>
        <begin position="456"/>
        <end position="492"/>
    </location>
</feature>
<evidence type="ECO:0000256" key="8">
    <source>
        <dbReference type="SAM" id="MobiDB-lite"/>
    </source>
</evidence>
<dbReference type="GO" id="GO:0051028">
    <property type="term" value="P:mRNA transport"/>
    <property type="evidence" value="ECO:0007669"/>
    <property type="project" value="UniProtKB-KW"/>
</dbReference>
<dbReference type="PANTHER" id="PTHR13437">
    <property type="entry name" value="NUCLEOPORIN P58/P45 NUCLEOPORIN-LIKE PROTEIN 1"/>
    <property type="match status" value="1"/>
</dbReference>
<evidence type="ECO:0000256" key="1">
    <source>
        <dbReference type="ARBA" id="ARBA00004567"/>
    </source>
</evidence>
<feature type="compositionally biased region" description="Polar residues" evidence="8">
    <location>
        <begin position="462"/>
        <end position="484"/>
    </location>
</feature>
<evidence type="ECO:0000256" key="7">
    <source>
        <dbReference type="ARBA" id="ARBA00023242"/>
    </source>
</evidence>
<dbReference type="Pfam" id="PF15967">
    <property type="entry name" value="Nucleoporin_FG2"/>
    <property type="match status" value="1"/>
</dbReference>
<keyword evidence="4" id="KW-0653">Protein transport</keyword>